<feature type="transmembrane region" description="Helical" evidence="1">
    <location>
        <begin position="75"/>
        <end position="93"/>
    </location>
</feature>
<feature type="domain" description="Lunapark zinc ribbon" evidence="4">
    <location>
        <begin position="287"/>
        <end position="338"/>
    </location>
</feature>
<evidence type="ECO:0000313" key="5">
    <source>
        <dbReference type="EMBL" id="KAJ1912679.1"/>
    </source>
</evidence>
<dbReference type="GO" id="GO:0008270">
    <property type="term" value="F:zinc ion binding"/>
    <property type="evidence" value="ECO:0007669"/>
    <property type="project" value="UniProtKB-KW"/>
</dbReference>
<dbReference type="GO" id="GO:0098826">
    <property type="term" value="C:endoplasmic reticulum tubular network membrane"/>
    <property type="evidence" value="ECO:0007669"/>
    <property type="project" value="UniProtKB-UniRule"/>
</dbReference>
<feature type="compositionally biased region" description="Polar residues" evidence="3">
    <location>
        <begin position="395"/>
        <end position="405"/>
    </location>
</feature>
<feature type="compositionally biased region" description="Polar residues" evidence="3">
    <location>
        <begin position="663"/>
        <end position="675"/>
    </location>
</feature>
<dbReference type="OrthoDB" id="1725934at2759"/>
<feature type="compositionally biased region" description="Basic and acidic residues" evidence="3">
    <location>
        <begin position="537"/>
        <end position="557"/>
    </location>
</feature>
<keyword evidence="1" id="KW-0862">Zinc</keyword>
<dbReference type="PANTHER" id="PTHR22166">
    <property type="entry name" value="ENDOPLASMIC RETICULUM JUNCTION FORMATION PROTEIN LUNAPARK"/>
    <property type="match status" value="1"/>
</dbReference>
<evidence type="ECO:0000256" key="3">
    <source>
        <dbReference type="SAM" id="MobiDB-lite"/>
    </source>
</evidence>
<dbReference type="Pfam" id="PF10058">
    <property type="entry name" value="Zn_ribbon_10"/>
    <property type="match status" value="1"/>
</dbReference>
<keyword evidence="1" id="KW-0256">Endoplasmic reticulum</keyword>
<feature type="region of interest" description="Disordered" evidence="3">
    <location>
        <begin position="175"/>
        <end position="261"/>
    </location>
</feature>
<comment type="function">
    <text evidence="1">Plays a role in determining ER morphology.</text>
</comment>
<keyword evidence="1" id="KW-0812">Transmembrane</keyword>
<organism evidence="5 6">
    <name type="scientific">Mycoemilia scoparia</name>
    <dbReference type="NCBI Taxonomy" id="417184"/>
    <lineage>
        <taxon>Eukaryota</taxon>
        <taxon>Fungi</taxon>
        <taxon>Fungi incertae sedis</taxon>
        <taxon>Zoopagomycota</taxon>
        <taxon>Kickxellomycotina</taxon>
        <taxon>Kickxellomycetes</taxon>
        <taxon>Kickxellales</taxon>
        <taxon>Kickxellaceae</taxon>
        <taxon>Mycoemilia</taxon>
    </lineage>
</organism>
<dbReference type="InterPro" id="IPR040115">
    <property type="entry name" value="Lnp"/>
</dbReference>
<name>A0A9W8DPX9_9FUNG</name>
<evidence type="ECO:0000259" key="4">
    <source>
        <dbReference type="Pfam" id="PF10058"/>
    </source>
</evidence>
<dbReference type="GO" id="GO:1903373">
    <property type="term" value="P:positive regulation of endoplasmic reticulum tubular network organization"/>
    <property type="evidence" value="ECO:0007669"/>
    <property type="project" value="UniProtKB-UniRule"/>
</dbReference>
<feature type="region of interest" description="Disordered" evidence="3">
    <location>
        <begin position="370"/>
        <end position="705"/>
    </location>
</feature>
<feature type="compositionally biased region" description="Basic residues" evidence="3">
    <location>
        <begin position="514"/>
        <end position="529"/>
    </location>
</feature>
<keyword evidence="1" id="KW-1133">Transmembrane helix</keyword>
<dbReference type="EMBL" id="JANBPU010000322">
    <property type="protein sequence ID" value="KAJ1912679.1"/>
    <property type="molecule type" value="Genomic_DNA"/>
</dbReference>
<feature type="compositionally biased region" description="Acidic residues" evidence="3">
    <location>
        <begin position="563"/>
        <end position="572"/>
    </location>
</feature>
<keyword evidence="1" id="KW-0472">Membrane</keyword>
<feature type="transmembrane region" description="Helical" evidence="1">
    <location>
        <begin position="41"/>
        <end position="63"/>
    </location>
</feature>
<gene>
    <name evidence="5" type="ORF">H4219_005509</name>
</gene>
<keyword evidence="1" id="KW-0863">Zinc-finger</keyword>
<dbReference type="AlphaFoldDB" id="A0A9W8DPX9"/>
<evidence type="ECO:0000313" key="6">
    <source>
        <dbReference type="Proteomes" id="UP001150538"/>
    </source>
</evidence>
<dbReference type="Proteomes" id="UP001150538">
    <property type="component" value="Unassembled WGS sequence"/>
</dbReference>
<reference evidence="5" key="1">
    <citation type="submission" date="2022-07" db="EMBL/GenBank/DDBJ databases">
        <title>Phylogenomic reconstructions and comparative analyses of Kickxellomycotina fungi.</title>
        <authorList>
            <person name="Reynolds N.K."/>
            <person name="Stajich J.E."/>
            <person name="Barry K."/>
            <person name="Grigoriev I.V."/>
            <person name="Crous P."/>
            <person name="Smith M.E."/>
        </authorList>
    </citation>
    <scope>NUCLEOTIDE SEQUENCE</scope>
    <source>
        <strain evidence="5">NBRC 100468</strain>
    </source>
</reference>
<sequence length="705" mass="78465">MGIFSFFKKDQNYEQILAKLEADINKAEKGRLKTQKRATQWTGLWTTYTTLLWIVYSVGFWLYGWPMRYRMDGQLLVIFLGGVFAGPFIIYYMRQIMASMFKKSISKQDKKIKQLQDELKEKINELKEKTKYDTTKNLIDRYESPKKNTTAAATGAAAGLDNKTLGRVKLTAAQAANRRRTMPNPTMVSQFNTMGPKTLNPVKMPPLGQGQQKPQVVSPQSSAPNSAKPSQPPQGHAKSDGEDIATGAVTRPGYTSQPITPETAPFAAAEAAAAATMSQKGGNNNPWFDKIVSKLVGEENPTTKYALICRRCYAHNGLILPEEVYTIRHRCPKCGHFNPSRNDIIAAEKRGQYLPPTIPPDQPIPRFLLGGGGGGGDTVPTTPTPGGGNAMLELTPTQSVPQSDPQMRRRNVRANNDGGGSDDGDGQKLSGSSTLLKKRRGGLPFSTGTSVERPSPARANNAVPSASGRVFTSPLANRQYRARDQELTSESDQDDVDDVDFDDESEIELDSPGSRHHHPHINIRQRRKQQQQQSHPEYLHEDTDNYHAYRNELKEEDPNVYNEYDDNDDGNDDDHQYLSEQLEDQQENPEHTSSDLENMVYNQEYDNKDEDEDDVTPEANNYTSKDQDQDQEEDSDEDKHDVFFSDIEDKEPPKTPTKTKTTGGSNIVTRSMKSPQPQPSKNGGSGSSKKAGRGKSKRKSGSKKK</sequence>
<feature type="compositionally biased region" description="Acidic residues" evidence="3">
    <location>
        <begin position="607"/>
        <end position="616"/>
    </location>
</feature>
<feature type="compositionally biased region" description="Polar residues" evidence="3">
    <location>
        <begin position="183"/>
        <end position="195"/>
    </location>
</feature>
<dbReference type="InterPro" id="IPR019273">
    <property type="entry name" value="Lunapark_Znf"/>
</dbReference>
<proteinExistence type="inferred from homology"/>
<protein>
    <recommendedName>
        <fullName evidence="1">Endoplasmic reticulum junction formation protein lunapark</fullName>
    </recommendedName>
</protein>
<feature type="compositionally biased region" description="Low complexity" evidence="3">
    <location>
        <begin position="208"/>
        <end position="221"/>
    </location>
</feature>
<feature type="compositionally biased region" description="Acidic residues" evidence="3">
    <location>
        <begin position="487"/>
        <end position="509"/>
    </location>
</feature>
<comment type="similarity">
    <text evidence="1">Belongs to the lunapark family.</text>
</comment>
<comment type="domain">
    <text evidence="1">The C4-type zinc finger motif is necessary both for its ER three-way tubular junction localization and formation.</text>
</comment>
<dbReference type="PANTHER" id="PTHR22166:SF12">
    <property type="entry name" value="ENDOPLASMIC RETICULUM JUNCTION FORMATION PROTEIN LUNAPARK"/>
    <property type="match status" value="1"/>
</dbReference>
<evidence type="ECO:0000256" key="2">
    <source>
        <dbReference type="SAM" id="Coils"/>
    </source>
</evidence>
<comment type="subcellular location">
    <subcellularLocation>
        <location evidence="1">Endoplasmic reticulum membrane</location>
        <topology evidence="1">Multi-pass membrane protein</topology>
    </subcellularLocation>
</comment>
<feature type="compositionally biased region" description="Basic residues" evidence="3">
    <location>
        <begin position="690"/>
        <end position="705"/>
    </location>
</feature>
<dbReference type="GO" id="GO:0071788">
    <property type="term" value="P:endoplasmic reticulum tubular network maintenance"/>
    <property type="evidence" value="ECO:0007669"/>
    <property type="project" value="UniProtKB-UniRule"/>
</dbReference>
<accession>A0A9W8DPX9</accession>
<keyword evidence="6" id="KW-1185">Reference proteome</keyword>
<keyword evidence="1" id="KW-0479">Metal-binding</keyword>
<comment type="caution">
    <text evidence="5">The sequence shown here is derived from an EMBL/GenBank/DDBJ whole genome shotgun (WGS) entry which is preliminary data.</text>
</comment>
<keyword evidence="2" id="KW-0175">Coiled coil</keyword>
<feature type="coiled-coil region" evidence="2">
    <location>
        <begin position="10"/>
        <end position="37"/>
    </location>
</feature>
<feature type="coiled-coil region" evidence="2">
    <location>
        <begin position="105"/>
        <end position="132"/>
    </location>
</feature>
<evidence type="ECO:0000256" key="1">
    <source>
        <dbReference type="RuleBase" id="RU367073"/>
    </source>
</evidence>